<evidence type="ECO:0000313" key="2">
    <source>
        <dbReference type="EMBL" id="CAJ1978312.1"/>
    </source>
</evidence>
<name>A0AA86W4A7_9FABA</name>
<proteinExistence type="predicted"/>
<organism evidence="2 3">
    <name type="scientific">Sphenostylis stenocarpa</name>
    <dbReference type="NCBI Taxonomy" id="92480"/>
    <lineage>
        <taxon>Eukaryota</taxon>
        <taxon>Viridiplantae</taxon>
        <taxon>Streptophyta</taxon>
        <taxon>Embryophyta</taxon>
        <taxon>Tracheophyta</taxon>
        <taxon>Spermatophyta</taxon>
        <taxon>Magnoliopsida</taxon>
        <taxon>eudicotyledons</taxon>
        <taxon>Gunneridae</taxon>
        <taxon>Pentapetalae</taxon>
        <taxon>rosids</taxon>
        <taxon>fabids</taxon>
        <taxon>Fabales</taxon>
        <taxon>Fabaceae</taxon>
        <taxon>Papilionoideae</taxon>
        <taxon>50 kb inversion clade</taxon>
        <taxon>NPAAA clade</taxon>
        <taxon>indigoferoid/millettioid clade</taxon>
        <taxon>Phaseoleae</taxon>
        <taxon>Sphenostylis</taxon>
    </lineage>
</organism>
<feature type="region of interest" description="Disordered" evidence="1">
    <location>
        <begin position="1"/>
        <end position="23"/>
    </location>
</feature>
<dbReference type="AlphaFoldDB" id="A0AA86W4A7"/>
<dbReference type="Proteomes" id="UP001189624">
    <property type="component" value="Chromosome 11"/>
</dbReference>
<keyword evidence="3" id="KW-1185">Reference proteome</keyword>
<reference evidence="2" key="1">
    <citation type="submission" date="2023-10" db="EMBL/GenBank/DDBJ databases">
        <authorList>
            <person name="Domelevo Entfellner J.-B."/>
        </authorList>
    </citation>
    <scope>NUCLEOTIDE SEQUENCE</scope>
</reference>
<evidence type="ECO:0000313" key="3">
    <source>
        <dbReference type="Proteomes" id="UP001189624"/>
    </source>
</evidence>
<gene>
    <name evidence="2" type="ORF">AYBTSS11_LOCUS30504</name>
</gene>
<dbReference type="EMBL" id="OY731408">
    <property type="protein sequence ID" value="CAJ1978312.1"/>
    <property type="molecule type" value="Genomic_DNA"/>
</dbReference>
<dbReference type="Gramene" id="rna-AYBTSS11_LOCUS30504">
    <property type="protein sequence ID" value="CAJ1978312.1"/>
    <property type="gene ID" value="gene-AYBTSS11_LOCUS30504"/>
</dbReference>
<evidence type="ECO:0000256" key="1">
    <source>
        <dbReference type="SAM" id="MobiDB-lite"/>
    </source>
</evidence>
<protein>
    <submittedName>
        <fullName evidence="2">Uncharacterized protein</fullName>
    </submittedName>
</protein>
<sequence>MGRWPCDEEDSRRAHPSGCAGGEKNCVEVMKGEVNGGEEEWIWERSRPEERRRLTAGVIGSAKGEEKKGILLPQEVEDASKGLPPEGKMVTGMVDEGRILAIKRNNKNPNCVEEGGWCDGVVDGMAVDNDAALTVDRKSEREGAVIE</sequence>
<accession>A0AA86W4A7</accession>